<evidence type="ECO:0000259" key="5">
    <source>
        <dbReference type="Pfam" id="PF01345"/>
    </source>
</evidence>
<reference evidence="7 8" key="1">
    <citation type="submission" date="2018-06" db="EMBL/GenBank/DDBJ databases">
        <title>Spirosoma sp. HMF3257 Genome sequencing and assembly.</title>
        <authorList>
            <person name="Kang H."/>
            <person name="Cha I."/>
            <person name="Kim H."/>
            <person name="Kang J."/>
            <person name="Joh K."/>
        </authorList>
    </citation>
    <scope>NUCLEOTIDE SEQUENCE [LARGE SCALE GENOMIC DNA]</scope>
    <source>
        <strain evidence="7 8">HMF3257</strain>
    </source>
</reference>
<keyword evidence="3" id="KW-0732">Signal</keyword>
<feature type="domain" description="SD-repeat containing protein B" evidence="6">
    <location>
        <begin position="37"/>
        <end position="121"/>
    </location>
</feature>
<feature type="domain" description="DUF11" evidence="5">
    <location>
        <begin position="187"/>
        <end position="298"/>
    </location>
</feature>
<dbReference type="Pfam" id="PF01345">
    <property type="entry name" value="DUF11"/>
    <property type="match status" value="1"/>
</dbReference>
<dbReference type="InterPro" id="IPR013783">
    <property type="entry name" value="Ig-like_fold"/>
</dbReference>
<dbReference type="InterPro" id="IPR047589">
    <property type="entry name" value="DUF11_rpt"/>
</dbReference>
<name>A0A327NQ73_9BACT</name>
<dbReference type="InterPro" id="IPR033764">
    <property type="entry name" value="Sdr_B"/>
</dbReference>
<dbReference type="AlphaFoldDB" id="A0A327NQ73"/>
<evidence type="ECO:0008006" key="9">
    <source>
        <dbReference type="Google" id="ProtNLM"/>
    </source>
</evidence>
<comment type="caution">
    <text evidence="7">The sequence shown here is derived from an EMBL/GenBank/DDBJ whole genome shotgun (WGS) entry which is preliminary data.</text>
</comment>
<dbReference type="Pfam" id="PF17210">
    <property type="entry name" value="SdrD_B"/>
    <property type="match status" value="1"/>
</dbReference>
<protein>
    <recommendedName>
        <fullName evidence="9">DUF11 domain-containing protein</fullName>
    </recommendedName>
</protein>
<comment type="subcellular location">
    <subcellularLocation>
        <location evidence="1">Secreted</location>
    </subcellularLocation>
</comment>
<evidence type="ECO:0000256" key="1">
    <source>
        <dbReference type="ARBA" id="ARBA00004613"/>
    </source>
</evidence>
<evidence type="ECO:0000259" key="6">
    <source>
        <dbReference type="Pfam" id="PF17210"/>
    </source>
</evidence>
<keyword evidence="2" id="KW-0964">Secreted</keyword>
<gene>
    <name evidence="7" type="ORF">HMF3257_26750</name>
</gene>
<keyword evidence="8" id="KW-1185">Reference proteome</keyword>
<dbReference type="SUPFAM" id="SSF117074">
    <property type="entry name" value="Hypothetical protein PA1324"/>
    <property type="match status" value="1"/>
</dbReference>
<dbReference type="NCBIfam" id="TIGR01451">
    <property type="entry name" value="B_ant_repeat"/>
    <property type="match status" value="1"/>
</dbReference>
<evidence type="ECO:0000256" key="2">
    <source>
        <dbReference type="ARBA" id="ARBA00022525"/>
    </source>
</evidence>
<evidence type="ECO:0000256" key="3">
    <source>
        <dbReference type="ARBA" id="ARBA00022729"/>
    </source>
</evidence>
<dbReference type="Gene3D" id="2.60.40.10">
    <property type="entry name" value="Immunoglobulins"/>
    <property type="match status" value="2"/>
</dbReference>
<dbReference type="EMBL" id="QLII01000001">
    <property type="protein sequence ID" value="RAI76875.1"/>
    <property type="molecule type" value="Genomic_DNA"/>
</dbReference>
<proteinExistence type="predicted"/>
<evidence type="ECO:0000256" key="4">
    <source>
        <dbReference type="SAM" id="MobiDB-lite"/>
    </source>
</evidence>
<accession>A0A327NQ73</accession>
<dbReference type="Proteomes" id="UP000249016">
    <property type="component" value="Unassembled WGS sequence"/>
</dbReference>
<feature type="compositionally biased region" description="Low complexity" evidence="4">
    <location>
        <begin position="303"/>
        <end position="318"/>
    </location>
</feature>
<dbReference type="InterPro" id="IPR001434">
    <property type="entry name" value="OmcB-like_DUF11"/>
</dbReference>
<feature type="region of interest" description="Disordered" evidence="4">
    <location>
        <begin position="289"/>
        <end position="318"/>
    </location>
</feature>
<dbReference type="GO" id="GO:0005576">
    <property type="term" value="C:extracellular region"/>
    <property type="evidence" value="ECO:0007669"/>
    <property type="project" value="UniProtKB-SubCell"/>
</dbReference>
<organism evidence="7 8">
    <name type="scientific">Spirosoma telluris</name>
    <dbReference type="NCBI Taxonomy" id="2183553"/>
    <lineage>
        <taxon>Bacteria</taxon>
        <taxon>Pseudomonadati</taxon>
        <taxon>Bacteroidota</taxon>
        <taxon>Cytophagia</taxon>
        <taxon>Cytophagales</taxon>
        <taxon>Cytophagaceae</taxon>
        <taxon>Spirosoma</taxon>
    </lineage>
</organism>
<evidence type="ECO:0000313" key="8">
    <source>
        <dbReference type="Proteomes" id="UP000249016"/>
    </source>
</evidence>
<evidence type="ECO:0000313" key="7">
    <source>
        <dbReference type="EMBL" id="RAI76875.1"/>
    </source>
</evidence>
<sequence>MSLSTGAAQYYTVLGSGQKLSRITGTDQVCDAVPPIEIGNRVWKDTNKNGIQDAGEPSLSGVTVELRDANGTLIATAATAANGNYIFSNQPNLNDTPSQKYGLPITQLTNYNLLISSLGTDPSTAGLTLTGVTIAPGETAGATDTGTTLANNDAFLVNGKPTIMLKTGIDGTINHTFDFGFVGSTFDLALTKKLATGQASVIRPGSTVTFSLSVINQGTTPAYNIQLADYIPAGMTLNDANWTANGSTATLNTPIAGSLAAGSSTTVNITFTVSSTATGPIINRAEIASADDDTNPNNTPPRTWIANPTPTPATTQAEPPTRAATIASMGMERVRRAIPTPQRMRMTPTRPSFMCSLVCWA</sequence>